<dbReference type="EMBL" id="AP022597">
    <property type="protein sequence ID" value="BBY67815.1"/>
    <property type="molecule type" value="Genomic_DNA"/>
</dbReference>
<evidence type="ECO:0000313" key="2">
    <source>
        <dbReference type="Proteomes" id="UP000466578"/>
    </source>
</evidence>
<organism evidence="1 2">
    <name type="scientific">Mycobacterium paraintracellulare</name>
    <dbReference type="NCBI Taxonomy" id="1138383"/>
    <lineage>
        <taxon>Bacteria</taxon>
        <taxon>Bacillati</taxon>
        <taxon>Actinomycetota</taxon>
        <taxon>Actinomycetes</taxon>
        <taxon>Mycobacteriales</taxon>
        <taxon>Mycobacteriaceae</taxon>
        <taxon>Mycobacterium</taxon>
        <taxon>Mycobacterium avium complex (MAC)</taxon>
    </lineage>
</organism>
<evidence type="ECO:0000313" key="1">
    <source>
        <dbReference type="EMBL" id="BBY67815.1"/>
    </source>
</evidence>
<keyword evidence="2" id="KW-1185">Reference proteome</keyword>
<accession>A0ABM7K1H5</accession>
<gene>
    <name evidence="1" type="ORF">MPRI_00020</name>
</gene>
<dbReference type="RefSeq" id="WP_415620390.1">
    <property type="nucleotide sequence ID" value="NZ_AP022597.1"/>
</dbReference>
<name>A0ABM7K1H5_9MYCO</name>
<dbReference type="Proteomes" id="UP000466578">
    <property type="component" value="Chromosome"/>
</dbReference>
<proteinExistence type="predicted"/>
<sequence>MHAADHQAVHVALLAGSVLQLARAVAPAPDVGPEPPAPHVHTVLVVLAAATALADRDAAGACAYTASARHHASQLPSGAGAKTQAILADAVGACIDDLQRVIDLRPV</sequence>
<protein>
    <submittedName>
        <fullName evidence="1">Uncharacterized protein</fullName>
    </submittedName>
</protein>
<reference evidence="1 2" key="1">
    <citation type="journal article" date="2019" name="Emerg. Microbes Infect.">
        <title>Comprehensive subspecies identification of 175 nontuberculous mycobacteria species based on 7547 genomic profiles.</title>
        <authorList>
            <person name="Matsumoto Y."/>
            <person name="Kinjo T."/>
            <person name="Motooka D."/>
            <person name="Nabeya D."/>
            <person name="Jung N."/>
            <person name="Uechi K."/>
            <person name="Horii T."/>
            <person name="Iida T."/>
            <person name="Fujita J."/>
            <person name="Nakamura S."/>
        </authorList>
    </citation>
    <scope>NUCLEOTIDE SEQUENCE [LARGE SCALE GENOMIC DNA]</scope>
    <source>
        <strain evidence="1 2">JCM 30622</strain>
    </source>
</reference>